<evidence type="ECO:0000313" key="1">
    <source>
        <dbReference type="EMBL" id="KAL1405500.1"/>
    </source>
</evidence>
<comment type="caution">
    <text evidence="1">The sequence shown here is derived from an EMBL/GenBank/DDBJ whole genome shotgun (WGS) entry which is preliminary data.</text>
</comment>
<organism evidence="1 2">
    <name type="scientific">Vanrija albida</name>
    <dbReference type="NCBI Taxonomy" id="181172"/>
    <lineage>
        <taxon>Eukaryota</taxon>
        <taxon>Fungi</taxon>
        <taxon>Dikarya</taxon>
        <taxon>Basidiomycota</taxon>
        <taxon>Agaricomycotina</taxon>
        <taxon>Tremellomycetes</taxon>
        <taxon>Trichosporonales</taxon>
        <taxon>Trichosporonaceae</taxon>
        <taxon>Vanrija</taxon>
    </lineage>
</organism>
<gene>
    <name evidence="1" type="ORF">Q8F55_009136</name>
</gene>
<evidence type="ECO:0008006" key="3">
    <source>
        <dbReference type="Google" id="ProtNLM"/>
    </source>
</evidence>
<accession>A0ABR3PSZ0</accession>
<evidence type="ECO:0000313" key="2">
    <source>
        <dbReference type="Proteomes" id="UP001565368"/>
    </source>
</evidence>
<dbReference type="RefSeq" id="XP_069205444.1">
    <property type="nucleotide sequence ID" value="XM_069357507.1"/>
</dbReference>
<sequence>MSRLKKPPAKVLNQLYAFSYRTTYTKNKEKFRLEEPIVSSFVDRLVLEKQTCTVFQRTSRTGASPLDATAVFFPILHDTSEWSLIVLLINFRFILHFQWRPVDDELACQLEDACLLRWLSSLPEPTGWKKFTPRDKKKPGEWTAVHYDCTQFEDTDVNSGVYLLEQMRIMAHYPYRPDRANHPESMVNLRMDLRAFLEGEPSELAGPARHHPLMTISASDVHHVLRNVPDPSPPTGEGSKRHTLASNMASAHRDNFEALRTRAIYRGVAQPSRMYRYQDVLVATHALDENDDETSIFAVPRALLKILAVKEAGFMDTAKISAVAEHNPEGAKLLAEFNNKLKDGGYLMSSENLDRLDRGMDDVIAGNRFLRRIDELNRAVNRGDISMALSVEGE</sequence>
<dbReference type="EMBL" id="JBBXJM010000007">
    <property type="protein sequence ID" value="KAL1405500.1"/>
    <property type="molecule type" value="Genomic_DNA"/>
</dbReference>
<dbReference type="GeneID" id="95990179"/>
<keyword evidence="2" id="KW-1185">Reference proteome</keyword>
<name>A0ABR3PSZ0_9TREE</name>
<protein>
    <recommendedName>
        <fullName evidence="3">HNH nuclease domain-containing protein</fullName>
    </recommendedName>
</protein>
<reference evidence="1 2" key="1">
    <citation type="submission" date="2023-08" db="EMBL/GenBank/DDBJ databases">
        <title>Annotated Genome Sequence of Vanrija albida AlHP1.</title>
        <authorList>
            <person name="Herzog R."/>
        </authorList>
    </citation>
    <scope>NUCLEOTIDE SEQUENCE [LARGE SCALE GENOMIC DNA]</scope>
    <source>
        <strain evidence="1 2">AlHP1</strain>
    </source>
</reference>
<proteinExistence type="predicted"/>
<dbReference type="Proteomes" id="UP001565368">
    <property type="component" value="Unassembled WGS sequence"/>
</dbReference>